<keyword evidence="2" id="KW-1185">Reference proteome</keyword>
<evidence type="ECO:0000313" key="1">
    <source>
        <dbReference type="EMBL" id="RZU32183.1"/>
    </source>
</evidence>
<evidence type="ECO:0000313" key="2">
    <source>
        <dbReference type="Proteomes" id="UP000292507"/>
    </source>
</evidence>
<dbReference type="EMBL" id="SHKV01000001">
    <property type="protein sequence ID" value="RZU32183.1"/>
    <property type="molecule type" value="Genomic_DNA"/>
</dbReference>
<reference evidence="1 2" key="1">
    <citation type="submission" date="2019-02" db="EMBL/GenBank/DDBJ databases">
        <title>Sequencing the genomes of 1000 actinobacteria strains.</title>
        <authorList>
            <person name="Klenk H.-P."/>
        </authorList>
    </citation>
    <scope>NUCLEOTIDE SEQUENCE [LARGE SCALE GENOMIC DNA]</scope>
    <source>
        <strain evidence="1 2">DSM 44509</strain>
    </source>
</reference>
<gene>
    <name evidence="1" type="ORF">BKA19_1878</name>
</gene>
<proteinExistence type="predicted"/>
<accession>A0A4Q7Y7I3</accession>
<name>A0A4Q7Y7I3_9ACTN</name>
<sequence>MCDAPPHTAAACAVEVGMIMKYRCDALQRADAEEVAS</sequence>
<organism evidence="1 2">
    <name type="scientific">Blastococcus saxobsidens</name>
    <dbReference type="NCBI Taxonomy" id="138336"/>
    <lineage>
        <taxon>Bacteria</taxon>
        <taxon>Bacillati</taxon>
        <taxon>Actinomycetota</taxon>
        <taxon>Actinomycetes</taxon>
        <taxon>Geodermatophilales</taxon>
        <taxon>Geodermatophilaceae</taxon>
        <taxon>Blastococcus</taxon>
    </lineage>
</organism>
<dbReference type="Proteomes" id="UP000292507">
    <property type="component" value="Unassembled WGS sequence"/>
</dbReference>
<comment type="caution">
    <text evidence="1">The sequence shown here is derived from an EMBL/GenBank/DDBJ whole genome shotgun (WGS) entry which is preliminary data.</text>
</comment>
<protein>
    <submittedName>
        <fullName evidence="1">Uncharacterized protein</fullName>
    </submittedName>
</protein>
<dbReference type="AlphaFoldDB" id="A0A4Q7Y7I3"/>